<dbReference type="EMBL" id="CAAALY010078091">
    <property type="protein sequence ID" value="VEL26093.1"/>
    <property type="molecule type" value="Genomic_DNA"/>
</dbReference>
<protein>
    <submittedName>
        <fullName evidence="1">Uncharacterized protein</fullName>
    </submittedName>
</protein>
<evidence type="ECO:0000313" key="1">
    <source>
        <dbReference type="EMBL" id="VEL26093.1"/>
    </source>
</evidence>
<evidence type="ECO:0000313" key="2">
    <source>
        <dbReference type="Proteomes" id="UP000784294"/>
    </source>
</evidence>
<proteinExistence type="predicted"/>
<reference evidence="1" key="1">
    <citation type="submission" date="2018-11" db="EMBL/GenBank/DDBJ databases">
        <authorList>
            <consortium name="Pathogen Informatics"/>
        </authorList>
    </citation>
    <scope>NUCLEOTIDE SEQUENCE</scope>
</reference>
<dbReference type="AlphaFoldDB" id="A0A3S5A2M9"/>
<name>A0A3S5A2M9_9PLAT</name>
<comment type="caution">
    <text evidence="1">The sequence shown here is derived from an EMBL/GenBank/DDBJ whole genome shotgun (WGS) entry which is preliminary data.</text>
</comment>
<organism evidence="1 2">
    <name type="scientific">Protopolystoma xenopodis</name>
    <dbReference type="NCBI Taxonomy" id="117903"/>
    <lineage>
        <taxon>Eukaryota</taxon>
        <taxon>Metazoa</taxon>
        <taxon>Spiralia</taxon>
        <taxon>Lophotrochozoa</taxon>
        <taxon>Platyhelminthes</taxon>
        <taxon>Monogenea</taxon>
        <taxon>Polyopisthocotylea</taxon>
        <taxon>Polystomatidea</taxon>
        <taxon>Polystomatidae</taxon>
        <taxon>Protopolystoma</taxon>
    </lineage>
</organism>
<sequence>MMKMTFMKAIRRMEITIKIAMTMKMTMTLMLMMRKNTVYDVIMPTTRKMNVAMTTSC</sequence>
<keyword evidence="2" id="KW-1185">Reference proteome</keyword>
<gene>
    <name evidence="1" type="ORF">PXEA_LOCUS19533</name>
</gene>
<accession>A0A3S5A2M9</accession>
<dbReference type="Proteomes" id="UP000784294">
    <property type="component" value="Unassembled WGS sequence"/>
</dbReference>